<sequence length="1380" mass="154091">MADEDKWGFPISCAADAMGGTAQPSKGAEKDEWGFPIKPNKAAITPPKIPQAVADEDEWRFDGEAKPEGNTSRKTTGFAKEEDGDFPTTNATQTSGEDTSDLLKKWGFEDGEELKTPKIALEGRSSYTNAVGSLFEGWKTATRSGKQGTSLSTFTTILSNLDIWGPQHLLVSNLRDMAFEIGQGTQFTVFRDRQSAEADDASGKIVEGKGMVIKRVRISKAALKSQKDLAANEQYLQTLRHLELEVLSLGLLRHRNIVRLLSWGYDYEDRYTPIPVLFMEAALAPLTTFLQAEKGGEGVLASAGNKKWDIKYHLALDVAAGLEAIHSFNIIHGDIKPDNVLVFGTEDPKVPYVAKLSDFGVCVDMRSQEQLITAETYLGTEVWTGSEVGIGQWNDAVHGEFHPDLLKRCDSYSFGLLLLSIFGTYGDPPLITKETGPDRAFGLFMEIQEVIENAKGCPQDLVQKLREATKKLLAIKPADRPLPSPLLLQTELPSYAEFLRLTALSAQESRSVRSRGHAYWFALDMNLLKSLDQQYAQAEESGKGNSFSPETLFGMAEACANQPIDDWVAKVLKYVRAAALRGYTPAKAVCAKVFEALGKELEIDEATLQEWTKTAVSDGYLFAHHLFIDSTLYADEWRTFRKNGGYCADAFLSMSKVLGVAKDSERLKTWLADNTIDTAVDSTGNTMVHVCAALGQTRMLEILLPRCSLELQNGNGETPLYKACQAGQAEAVRVLLDYGHRATPTKGTDISPLHWLFVFADEDIPAVATALVKQGGADVNHMMKPPRPNNRPERLQIRHFPFELPLGTPFHWAAFARKRKAMETLLEIGADINATYDNGSHRTTPLALAVFTGDVPVVRFLLENGAHASVPNKEGETLLHLMSYGAGNEEGLSARKWDSWIRHGSWEKRLQASKEIVELLTKLGMDIEGKTTTYGNYTPLYTASDTFFRKEHVVWALVDAGANTAVTNRVGENPLHRWSEMVQGDLQYPHVYQDLLRHLIRHTKDLNTKGGSLEETALHMIQLQRIPTKELLEQMALFFEDPDHSADVNSRNRYGYTALSNTCMSLEAEGLQERIAFLLQHGARPDIMNNFEENVIQAVVGTYSLMDRDSFEALKLLLGHQTFTPVTLQSFINETNLKALANCAIHGRFQTLSYLLDLGFKERLNEIVEIEGNKTTVLDQAFFAADVARLTYIQYASELLTEEEVLEADKNNQLYTTNAGIRGTYGGASALRARESYWAFPKILALLKSQGARRVEQKGRRGPTWTDCIQLPRFGMKKETQPNREYWTSLYDFEELQEGWEESAWESFKESNPGYFREDGFDVPVMVFEQWPAIAEMLPGRDGWYRGILRGGRKVEVQMGDGKIQALRDMKGRPLGVHER</sequence>
<evidence type="ECO:0000313" key="2">
    <source>
        <dbReference type="Proteomes" id="UP000799755"/>
    </source>
</evidence>
<comment type="caution">
    <text evidence="1">The sequence shown here is derived from an EMBL/GenBank/DDBJ whole genome shotgun (WGS) entry which is preliminary data.</text>
</comment>
<accession>A0ACB6Q9S9</accession>
<organism evidence="1 2">
    <name type="scientific">Lindgomyces ingoldianus</name>
    <dbReference type="NCBI Taxonomy" id="673940"/>
    <lineage>
        <taxon>Eukaryota</taxon>
        <taxon>Fungi</taxon>
        <taxon>Dikarya</taxon>
        <taxon>Ascomycota</taxon>
        <taxon>Pezizomycotina</taxon>
        <taxon>Dothideomycetes</taxon>
        <taxon>Pleosporomycetidae</taxon>
        <taxon>Pleosporales</taxon>
        <taxon>Lindgomycetaceae</taxon>
        <taxon>Lindgomyces</taxon>
    </lineage>
</organism>
<reference evidence="1" key="1">
    <citation type="journal article" date="2020" name="Stud. Mycol.">
        <title>101 Dothideomycetes genomes: a test case for predicting lifestyles and emergence of pathogens.</title>
        <authorList>
            <person name="Haridas S."/>
            <person name="Albert R."/>
            <person name="Binder M."/>
            <person name="Bloem J."/>
            <person name="Labutti K."/>
            <person name="Salamov A."/>
            <person name="Andreopoulos B."/>
            <person name="Baker S."/>
            <person name="Barry K."/>
            <person name="Bills G."/>
            <person name="Bluhm B."/>
            <person name="Cannon C."/>
            <person name="Castanera R."/>
            <person name="Culley D."/>
            <person name="Daum C."/>
            <person name="Ezra D."/>
            <person name="Gonzalez J."/>
            <person name="Henrissat B."/>
            <person name="Kuo A."/>
            <person name="Liang C."/>
            <person name="Lipzen A."/>
            <person name="Lutzoni F."/>
            <person name="Magnuson J."/>
            <person name="Mondo S."/>
            <person name="Nolan M."/>
            <person name="Ohm R."/>
            <person name="Pangilinan J."/>
            <person name="Park H.-J."/>
            <person name="Ramirez L."/>
            <person name="Alfaro M."/>
            <person name="Sun H."/>
            <person name="Tritt A."/>
            <person name="Yoshinaga Y."/>
            <person name="Zwiers L.-H."/>
            <person name="Turgeon B."/>
            <person name="Goodwin S."/>
            <person name="Spatafora J."/>
            <person name="Crous P."/>
            <person name="Grigoriev I."/>
        </authorList>
    </citation>
    <scope>NUCLEOTIDE SEQUENCE</scope>
    <source>
        <strain evidence="1">ATCC 200398</strain>
    </source>
</reference>
<dbReference type="EMBL" id="MU003559">
    <property type="protein sequence ID" value="KAF2462890.1"/>
    <property type="molecule type" value="Genomic_DNA"/>
</dbReference>
<dbReference type="Proteomes" id="UP000799755">
    <property type="component" value="Unassembled WGS sequence"/>
</dbReference>
<evidence type="ECO:0000313" key="1">
    <source>
        <dbReference type="EMBL" id="KAF2462890.1"/>
    </source>
</evidence>
<proteinExistence type="predicted"/>
<keyword evidence="2" id="KW-1185">Reference proteome</keyword>
<name>A0ACB6Q9S9_9PLEO</name>
<protein>
    <submittedName>
        <fullName evidence="1">Uncharacterized protein</fullName>
    </submittedName>
</protein>
<gene>
    <name evidence="1" type="ORF">BDR25DRAFT_347549</name>
</gene>